<evidence type="ECO:0000259" key="6">
    <source>
        <dbReference type="Pfam" id="PF00884"/>
    </source>
</evidence>
<dbReference type="RefSeq" id="WP_341980080.1">
    <property type="nucleotide sequence ID" value="NZ_JBBYAF010000003.1"/>
</dbReference>
<keyword evidence="4" id="KW-0106">Calcium</keyword>
<comment type="caution">
    <text evidence="7">The sequence shown here is derived from an EMBL/GenBank/DDBJ whole genome shotgun (WGS) entry which is preliminary data.</text>
</comment>
<dbReference type="InterPro" id="IPR050738">
    <property type="entry name" value="Sulfatase"/>
</dbReference>
<dbReference type="Proteomes" id="UP001389717">
    <property type="component" value="Unassembled WGS sequence"/>
</dbReference>
<dbReference type="InterPro" id="IPR000917">
    <property type="entry name" value="Sulfatase_N"/>
</dbReference>
<evidence type="ECO:0000256" key="4">
    <source>
        <dbReference type="ARBA" id="ARBA00022837"/>
    </source>
</evidence>
<reference evidence="7 8" key="1">
    <citation type="submission" date="2024-04" db="EMBL/GenBank/DDBJ databases">
        <title>Bacillus oryzaecorticis sp. nov., a moderately halophilic bacterium isolated from rice husks.</title>
        <authorList>
            <person name="Zhu H.-S."/>
        </authorList>
    </citation>
    <scope>NUCLEOTIDE SEQUENCE [LARGE SCALE GENOMIC DNA]</scope>
    <source>
        <strain evidence="7 8">ZC255</strain>
    </source>
</reference>
<dbReference type="PANTHER" id="PTHR42693:SF53">
    <property type="entry name" value="ENDO-4-O-SULFATASE"/>
    <property type="match status" value="1"/>
</dbReference>
<organism evidence="7 8">
    <name type="scientific">Rossellomorea oryzaecorticis</name>
    <dbReference type="NCBI Taxonomy" id="1396505"/>
    <lineage>
        <taxon>Bacteria</taxon>
        <taxon>Bacillati</taxon>
        <taxon>Bacillota</taxon>
        <taxon>Bacilli</taxon>
        <taxon>Bacillales</taxon>
        <taxon>Bacillaceae</taxon>
        <taxon>Rossellomorea</taxon>
    </lineage>
</organism>
<comment type="similarity">
    <text evidence="1">Belongs to the sulfatase family.</text>
</comment>
<dbReference type="InterPro" id="IPR024607">
    <property type="entry name" value="Sulfatase_CS"/>
</dbReference>
<evidence type="ECO:0000256" key="3">
    <source>
        <dbReference type="ARBA" id="ARBA00022801"/>
    </source>
</evidence>
<evidence type="ECO:0000256" key="1">
    <source>
        <dbReference type="ARBA" id="ARBA00008779"/>
    </source>
</evidence>
<proteinExistence type="inferred from homology"/>
<dbReference type="PROSITE" id="PS00523">
    <property type="entry name" value="SULFATASE_1"/>
    <property type="match status" value="1"/>
</dbReference>
<sequence>MNVVYVHTHDTGKYIKPYGKQVPTPNLFSFAQEALLFSNAFNGSPTCSPSRASFMTGTYPHQNGMMGLAHRGFKLVDFNWHMASFLQSREYETVLCGVQHEHRFWKPLEQGHEAAKELGYTTHLTADMEGYQDSASLAGWDEENALKVVEYVRNRGKSGKPFFLSYGLFTTHREYPELTEEEAEGVYNPNYIEVAHGTFPDEKSRLDMAQFHKSAHIADACFGKVMEVLKEQDLFNETLIIFSTDHGVANPFMKGSLSDAGIGVPLIIRNPEAPASFGRVSDQLVSHLDVFPTICDCLRLEKPGHLEGHSFIEMFQDPYSKTREAVFAETNFHTSYEPARCIRTSRYKYIKYFDGEWTKYNLSNCDESELKERLIQHGWAEKSKEKEYLFDLYFDPAEGKNLVNDSDYDEPLIMMRRALHHWQKETGDPLLDGKLDYSPSWKVNKRSSLKPSSKNPEDYEQWPQD</sequence>
<keyword evidence="2" id="KW-0479">Metal-binding</keyword>
<feature type="domain" description="Sulfatase N-terminal" evidence="6">
    <location>
        <begin position="2"/>
        <end position="298"/>
    </location>
</feature>
<protein>
    <submittedName>
        <fullName evidence="7">Sulfatase</fullName>
    </submittedName>
</protein>
<dbReference type="Pfam" id="PF00884">
    <property type="entry name" value="Sulfatase"/>
    <property type="match status" value="1"/>
</dbReference>
<name>A0ABU9K576_9BACI</name>
<dbReference type="InterPro" id="IPR017850">
    <property type="entry name" value="Alkaline_phosphatase_core_sf"/>
</dbReference>
<evidence type="ECO:0000313" key="8">
    <source>
        <dbReference type="Proteomes" id="UP001389717"/>
    </source>
</evidence>
<gene>
    <name evidence="7" type="ORF">AAEO50_02555</name>
</gene>
<evidence type="ECO:0000256" key="2">
    <source>
        <dbReference type="ARBA" id="ARBA00022723"/>
    </source>
</evidence>
<dbReference type="CDD" id="cd16027">
    <property type="entry name" value="SGSH"/>
    <property type="match status" value="1"/>
</dbReference>
<evidence type="ECO:0000256" key="5">
    <source>
        <dbReference type="SAM" id="MobiDB-lite"/>
    </source>
</evidence>
<keyword evidence="8" id="KW-1185">Reference proteome</keyword>
<keyword evidence="3" id="KW-0378">Hydrolase</keyword>
<dbReference type="SUPFAM" id="SSF53649">
    <property type="entry name" value="Alkaline phosphatase-like"/>
    <property type="match status" value="1"/>
</dbReference>
<feature type="region of interest" description="Disordered" evidence="5">
    <location>
        <begin position="434"/>
        <end position="465"/>
    </location>
</feature>
<accession>A0ABU9K576</accession>
<dbReference type="Gene3D" id="3.40.720.10">
    <property type="entry name" value="Alkaline Phosphatase, subunit A"/>
    <property type="match status" value="1"/>
</dbReference>
<evidence type="ECO:0000313" key="7">
    <source>
        <dbReference type="EMBL" id="MEL3971147.1"/>
    </source>
</evidence>
<dbReference type="EMBL" id="JBBYAF010000003">
    <property type="protein sequence ID" value="MEL3971147.1"/>
    <property type="molecule type" value="Genomic_DNA"/>
</dbReference>
<dbReference type="PANTHER" id="PTHR42693">
    <property type="entry name" value="ARYLSULFATASE FAMILY MEMBER"/>
    <property type="match status" value="1"/>
</dbReference>